<proteinExistence type="predicted"/>
<accession>A0A450V3T6</accession>
<reference evidence="1" key="1">
    <citation type="submission" date="2019-02" db="EMBL/GenBank/DDBJ databases">
        <authorList>
            <person name="Gruber-Vodicka R. H."/>
            <person name="Seah K. B. B."/>
        </authorList>
    </citation>
    <scope>NUCLEOTIDE SEQUENCE</scope>
    <source>
        <strain evidence="3">BECK_SA2B12</strain>
        <strain evidence="1">BECK_SA2B15</strain>
        <strain evidence="2">BECK_SA2B20</strain>
    </source>
</reference>
<dbReference type="EMBL" id="CAADFG010000163">
    <property type="protein sequence ID" value="VFJ99457.1"/>
    <property type="molecule type" value="Genomic_DNA"/>
</dbReference>
<organism evidence="1">
    <name type="scientific">Candidatus Kentrum eta</name>
    <dbReference type="NCBI Taxonomy" id="2126337"/>
    <lineage>
        <taxon>Bacteria</taxon>
        <taxon>Pseudomonadati</taxon>
        <taxon>Pseudomonadota</taxon>
        <taxon>Gammaproteobacteria</taxon>
        <taxon>Candidatus Kentrum</taxon>
    </lineage>
</organism>
<protein>
    <submittedName>
        <fullName evidence="1">Uncharacterized protein</fullName>
    </submittedName>
</protein>
<evidence type="ECO:0000313" key="2">
    <source>
        <dbReference type="EMBL" id="VFJ99536.1"/>
    </source>
</evidence>
<evidence type="ECO:0000313" key="3">
    <source>
        <dbReference type="EMBL" id="VFK04422.1"/>
    </source>
</evidence>
<evidence type="ECO:0000313" key="1">
    <source>
        <dbReference type="EMBL" id="VFJ99457.1"/>
    </source>
</evidence>
<dbReference type="AlphaFoldDB" id="A0A450V3T6"/>
<dbReference type="EMBL" id="CAADFJ010000180">
    <property type="protein sequence ID" value="VFK04422.1"/>
    <property type="molecule type" value="Genomic_DNA"/>
</dbReference>
<gene>
    <name evidence="1" type="ORF">BECKH772A_GA0070896_101633</name>
    <name evidence="2" type="ORF">BECKH772B_GA0070898_101614</name>
    <name evidence="3" type="ORF">BECKH772C_GA0070978_101803</name>
</gene>
<dbReference type="EMBL" id="CAADFI010000161">
    <property type="protein sequence ID" value="VFJ99536.1"/>
    <property type="molecule type" value="Genomic_DNA"/>
</dbReference>
<sequence length="49" mass="5891">MMWMRFADSGYAFDFFIRHALSWYRIDCYQPEFRVNTHPAVRNTGSINA</sequence>
<name>A0A450V3T6_9GAMM</name>